<keyword evidence="3" id="KW-1185">Reference proteome</keyword>
<dbReference type="EMBL" id="MU004290">
    <property type="protein sequence ID" value="KAF2662156.1"/>
    <property type="molecule type" value="Genomic_DNA"/>
</dbReference>
<keyword evidence="1" id="KW-0472">Membrane</keyword>
<accession>A0A6A6TRU3</accession>
<gene>
    <name evidence="2" type="ORF">K491DRAFT_686647</name>
</gene>
<feature type="transmembrane region" description="Helical" evidence="1">
    <location>
        <begin position="15"/>
        <end position="35"/>
    </location>
</feature>
<dbReference type="OrthoDB" id="2309723at2759"/>
<name>A0A6A6TRU3_9PLEO</name>
<evidence type="ECO:0000313" key="3">
    <source>
        <dbReference type="Proteomes" id="UP000799324"/>
    </source>
</evidence>
<evidence type="ECO:0000313" key="2">
    <source>
        <dbReference type="EMBL" id="KAF2662156.1"/>
    </source>
</evidence>
<keyword evidence="1" id="KW-0812">Transmembrane</keyword>
<keyword evidence="1" id="KW-1133">Transmembrane helix</keyword>
<organism evidence="2 3">
    <name type="scientific">Lophiostoma macrostomum CBS 122681</name>
    <dbReference type="NCBI Taxonomy" id="1314788"/>
    <lineage>
        <taxon>Eukaryota</taxon>
        <taxon>Fungi</taxon>
        <taxon>Dikarya</taxon>
        <taxon>Ascomycota</taxon>
        <taxon>Pezizomycotina</taxon>
        <taxon>Dothideomycetes</taxon>
        <taxon>Pleosporomycetidae</taxon>
        <taxon>Pleosporales</taxon>
        <taxon>Lophiostomataceae</taxon>
        <taxon>Lophiostoma</taxon>
    </lineage>
</organism>
<sequence length="64" mass="6941">MEPIRDLATVSSLSGPGAVAGWLCSIVSVLVPWFLTSRDQHKTRISNDVSPPSHCSRTYDISVV</sequence>
<dbReference type="Proteomes" id="UP000799324">
    <property type="component" value="Unassembled WGS sequence"/>
</dbReference>
<dbReference type="AlphaFoldDB" id="A0A6A6TRU3"/>
<evidence type="ECO:0000256" key="1">
    <source>
        <dbReference type="SAM" id="Phobius"/>
    </source>
</evidence>
<protein>
    <submittedName>
        <fullName evidence="2">Uncharacterized protein</fullName>
    </submittedName>
</protein>
<proteinExistence type="predicted"/>
<reference evidence="2" key="1">
    <citation type="journal article" date="2020" name="Stud. Mycol.">
        <title>101 Dothideomycetes genomes: a test case for predicting lifestyles and emergence of pathogens.</title>
        <authorList>
            <person name="Haridas S."/>
            <person name="Albert R."/>
            <person name="Binder M."/>
            <person name="Bloem J."/>
            <person name="Labutti K."/>
            <person name="Salamov A."/>
            <person name="Andreopoulos B."/>
            <person name="Baker S."/>
            <person name="Barry K."/>
            <person name="Bills G."/>
            <person name="Bluhm B."/>
            <person name="Cannon C."/>
            <person name="Castanera R."/>
            <person name="Culley D."/>
            <person name="Daum C."/>
            <person name="Ezra D."/>
            <person name="Gonzalez J."/>
            <person name="Henrissat B."/>
            <person name="Kuo A."/>
            <person name="Liang C."/>
            <person name="Lipzen A."/>
            <person name="Lutzoni F."/>
            <person name="Magnuson J."/>
            <person name="Mondo S."/>
            <person name="Nolan M."/>
            <person name="Ohm R."/>
            <person name="Pangilinan J."/>
            <person name="Park H.-J."/>
            <person name="Ramirez L."/>
            <person name="Alfaro M."/>
            <person name="Sun H."/>
            <person name="Tritt A."/>
            <person name="Yoshinaga Y."/>
            <person name="Zwiers L.-H."/>
            <person name="Turgeon B."/>
            <person name="Goodwin S."/>
            <person name="Spatafora J."/>
            <person name="Crous P."/>
            <person name="Grigoriev I."/>
        </authorList>
    </citation>
    <scope>NUCLEOTIDE SEQUENCE</scope>
    <source>
        <strain evidence="2">CBS 122681</strain>
    </source>
</reference>